<organism evidence="4 5">
    <name type="scientific">Paramuricea clavata</name>
    <name type="common">Red gorgonian</name>
    <name type="synonym">Violescent sea-whip</name>
    <dbReference type="NCBI Taxonomy" id="317549"/>
    <lineage>
        <taxon>Eukaryota</taxon>
        <taxon>Metazoa</taxon>
        <taxon>Cnidaria</taxon>
        <taxon>Anthozoa</taxon>
        <taxon>Octocorallia</taxon>
        <taxon>Malacalcyonacea</taxon>
        <taxon>Plexauridae</taxon>
        <taxon>Paramuricea</taxon>
    </lineage>
</organism>
<dbReference type="GO" id="GO:0004197">
    <property type="term" value="F:cysteine-type endopeptidase activity"/>
    <property type="evidence" value="ECO:0007669"/>
    <property type="project" value="InterPro"/>
</dbReference>
<dbReference type="Gene3D" id="3.40.50.1460">
    <property type="match status" value="1"/>
</dbReference>
<dbReference type="EMBL" id="CACRXK020019460">
    <property type="protein sequence ID" value="CAB4033684.1"/>
    <property type="molecule type" value="Genomic_DNA"/>
</dbReference>
<evidence type="ECO:0000313" key="4">
    <source>
        <dbReference type="EMBL" id="CAB4033684.1"/>
    </source>
</evidence>
<dbReference type="PROSITE" id="PS50208">
    <property type="entry name" value="CASPASE_P20"/>
    <property type="match status" value="1"/>
</dbReference>
<dbReference type="InterPro" id="IPR052039">
    <property type="entry name" value="Caspase-related_regulators"/>
</dbReference>
<evidence type="ECO:0000256" key="1">
    <source>
        <dbReference type="ARBA" id="ARBA00010134"/>
    </source>
</evidence>
<dbReference type="InterPro" id="IPR001309">
    <property type="entry name" value="Pept_C14_p20"/>
</dbReference>
<dbReference type="SMART" id="SM00115">
    <property type="entry name" value="CASc"/>
    <property type="match status" value="1"/>
</dbReference>
<protein>
    <submittedName>
        <fullName evidence="4">Caspase-3-like isoform X1</fullName>
    </submittedName>
</protein>
<evidence type="ECO:0000256" key="2">
    <source>
        <dbReference type="RuleBase" id="RU003971"/>
    </source>
</evidence>
<sequence>MDKTKTEKKHGKRTQFCSCKNSCQKGTGRKRVGCPCKDEGLYCSDECKCGTSVIVCRNNQHNCQTKSAGVESDELRKSSSKTDLVTQLSNMKVSDESDAGISDEESLSKQRSSRKTTSIVNVSVRPSLPLEAKKRQHRINNGYALVIHNKYFDKLRQRKGSEKDLEAIKIFCEKADLTIDIREGLKVNDIRILCRQLNETRTFQNHDAFLCFILSHGNRSGICGAYDDTISVHEIVSYFKENNDLLGKPKLFFVQACRANSDEVEDDGCEGGQEKRLCPQDSSDTLVAYSTIKGKLSYRQICTGSWFIQTLMKQFKAHAQSSHLMDIMTVVNEDIAGSD</sequence>
<feature type="compositionally biased region" description="Acidic residues" evidence="3">
    <location>
        <begin position="96"/>
        <end position="105"/>
    </location>
</feature>
<dbReference type="AlphaFoldDB" id="A0A7D9LMA6"/>
<comment type="similarity">
    <text evidence="1 2">Belongs to the peptidase C14A family.</text>
</comment>
<evidence type="ECO:0000313" key="5">
    <source>
        <dbReference type="Proteomes" id="UP001152795"/>
    </source>
</evidence>
<dbReference type="Pfam" id="PF00656">
    <property type="entry name" value="Peptidase_C14"/>
    <property type="match status" value="1"/>
</dbReference>
<accession>A0A7D9LMA6</accession>
<dbReference type="InterPro" id="IPR011600">
    <property type="entry name" value="Pept_C14_caspase"/>
</dbReference>
<keyword evidence="5" id="KW-1185">Reference proteome</keyword>
<proteinExistence type="inferred from homology"/>
<evidence type="ECO:0000256" key="3">
    <source>
        <dbReference type="SAM" id="MobiDB-lite"/>
    </source>
</evidence>
<dbReference type="InterPro" id="IPR002138">
    <property type="entry name" value="Pept_C14_p10"/>
</dbReference>
<dbReference type="PRINTS" id="PR00376">
    <property type="entry name" value="IL1BCENZYME"/>
</dbReference>
<dbReference type="PANTHER" id="PTHR22576">
    <property type="entry name" value="MUCOSA ASSOCIATED LYMPHOID TISSUE LYMPHOMA TRANSLOCATION PROTEIN 1/PARACASPASE"/>
    <property type="match status" value="1"/>
</dbReference>
<dbReference type="PROSITE" id="PS50207">
    <property type="entry name" value="CASPASE_P10"/>
    <property type="match status" value="1"/>
</dbReference>
<name>A0A7D9LMA6_PARCT</name>
<feature type="region of interest" description="Disordered" evidence="3">
    <location>
        <begin position="93"/>
        <end position="118"/>
    </location>
</feature>
<dbReference type="InterPro" id="IPR029030">
    <property type="entry name" value="Caspase-like_dom_sf"/>
</dbReference>
<dbReference type="Proteomes" id="UP001152795">
    <property type="component" value="Unassembled WGS sequence"/>
</dbReference>
<dbReference type="InterPro" id="IPR015917">
    <property type="entry name" value="Pept_C14A"/>
</dbReference>
<dbReference type="Gene3D" id="3.30.70.1470">
    <property type="entry name" value="Caspase-like"/>
    <property type="match status" value="1"/>
</dbReference>
<dbReference type="OrthoDB" id="6022486at2759"/>
<comment type="caution">
    <text evidence="4">The sequence shown here is derived from an EMBL/GenBank/DDBJ whole genome shotgun (WGS) entry which is preliminary data.</text>
</comment>
<dbReference type="PANTHER" id="PTHR22576:SF41">
    <property type="entry name" value="CASPASE 14, APOPTOSIS-RELATED CYSTEINE PEPTIDASE"/>
    <property type="match status" value="1"/>
</dbReference>
<dbReference type="SUPFAM" id="SSF52129">
    <property type="entry name" value="Caspase-like"/>
    <property type="match status" value="1"/>
</dbReference>
<gene>
    <name evidence="4" type="ORF">PACLA_8A054923</name>
</gene>
<dbReference type="GO" id="GO:0006508">
    <property type="term" value="P:proteolysis"/>
    <property type="evidence" value="ECO:0007669"/>
    <property type="project" value="InterPro"/>
</dbReference>
<reference evidence="4" key="1">
    <citation type="submission" date="2020-04" db="EMBL/GenBank/DDBJ databases">
        <authorList>
            <person name="Alioto T."/>
            <person name="Alioto T."/>
            <person name="Gomez Garrido J."/>
        </authorList>
    </citation>
    <scope>NUCLEOTIDE SEQUENCE</scope>
    <source>
        <strain evidence="4">A484AB</strain>
    </source>
</reference>